<keyword evidence="2" id="KW-0472">Membrane</keyword>
<accession>A0A6P8AVP9</accession>
<organism evidence="3 4">
    <name type="scientific">Pyricularia grisea</name>
    <name type="common">Crabgrass-specific blast fungus</name>
    <name type="synonym">Magnaporthe grisea</name>
    <dbReference type="NCBI Taxonomy" id="148305"/>
    <lineage>
        <taxon>Eukaryota</taxon>
        <taxon>Fungi</taxon>
        <taxon>Dikarya</taxon>
        <taxon>Ascomycota</taxon>
        <taxon>Pezizomycotina</taxon>
        <taxon>Sordariomycetes</taxon>
        <taxon>Sordariomycetidae</taxon>
        <taxon>Magnaporthales</taxon>
        <taxon>Pyriculariaceae</taxon>
        <taxon>Pyricularia</taxon>
    </lineage>
</organism>
<dbReference type="GeneID" id="41963016"/>
<reference evidence="4" key="3">
    <citation type="submission" date="2025-08" db="UniProtKB">
        <authorList>
            <consortium name="RefSeq"/>
        </authorList>
    </citation>
    <scope>IDENTIFICATION</scope>
    <source>
        <strain evidence="4">NI907</strain>
    </source>
</reference>
<feature type="transmembrane region" description="Helical" evidence="2">
    <location>
        <begin position="533"/>
        <end position="557"/>
    </location>
</feature>
<dbReference type="KEGG" id="pgri:PgNI_08107"/>
<feature type="compositionally biased region" description="Basic and acidic residues" evidence="1">
    <location>
        <begin position="25"/>
        <end position="34"/>
    </location>
</feature>
<proteinExistence type="predicted"/>
<gene>
    <name evidence="4" type="ORF">PgNI_08107</name>
</gene>
<keyword evidence="3" id="KW-1185">Reference proteome</keyword>
<keyword evidence="2" id="KW-1133">Transmembrane helix</keyword>
<reference evidence="4" key="2">
    <citation type="submission" date="2019-10" db="EMBL/GenBank/DDBJ databases">
        <authorList>
            <consortium name="NCBI Genome Project"/>
        </authorList>
    </citation>
    <scope>NUCLEOTIDE SEQUENCE</scope>
    <source>
        <strain evidence="4">NI907</strain>
    </source>
</reference>
<sequence length="558" mass="63472">MSTKVARDNESMSSKESWDAITSHGSDDDTKEETPLLVDDTNTSKTSHKTSSKDSVPNHVKDQKERRSEPKDAAKTKSMANKSRGYVAANDRTAQTANTVEKPMANSEVEPLSMNETTGGWSLDYPQWFFDSAITLREEMQAPQSLALSNEPSRTNKSSSSKFVLDEDAYEQALDIVSSLTKPPVTGISKKIPASWYSSASFLVQSPEPDSLGFLNTVVQRLAKDVNADLLDLSPGPLEDILHYWFHSVRENQEIFLTPAEYLSTEKGFPRMSHFKRAFADRILHTSDRKYIVDRLLTARSWKRNARGQAYEPRPLIVLLPDVTAYTVRYCFESEEFLGLLYDEVKRRRQECGTPTLIIGTAPSSRTHDEYFPQSDMGREGISHVHKVLHLDPSLIIEVAPRQWWFMPRPLGTQVNRIDWWNRLRLSLRHELNTASPDFLGVDMLDHGAHPPLPGIKAFLTHPAWTGEMTIKAFRQIVARARRKERLDAEDMLAVLARVAKNDAPFTFGGWNDSPMHFANAVRKFLESVPGEFWTMLMSVAVFVLLWIFFYYLVVYFS</sequence>
<feature type="region of interest" description="Disordered" evidence="1">
    <location>
        <begin position="1"/>
        <end position="111"/>
    </location>
</feature>
<name>A0A6P8AVP9_PYRGI</name>
<feature type="compositionally biased region" description="Basic and acidic residues" evidence="1">
    <location>
        <begin position="59"/>
        <end position="75"/>
    </location>
</feature>
<dbReference type="Proteomes" id="UP000515153">
    <property type="component" value="Chromosome V"/>
</dbReference>
<feature type="compositionally biased region" description="Basic and acidic residues" evidence="1">
    <location>
        <begin position="1"/>
        <end position="10"/>
    </location>
</feature>
<dbReference type="AlphaFoldDB" id="A0A6P8AVP9"/>
<keyword evidence="2" id="KW-0812">Transmembrane</keyword>
<evidence type="ECO:0000256" key="1">
    <source>
        <dbReference type="SAM" id="MobiDB-lite"/>
    </source>
</evidence>
<dbReference type="RefSeq" id="XP_030978967.1">
    <property type="nucleotide sequence ID" value="XM_031128107.1"/>
</dbReference>
<reference evidence="3 4" key="1">
    <citation type="journal article" date="2019" name="Mol. Biol. Evol.">
        <title>Blast fungal genomes show frequent chromosomal changes, gene gains and losses, and effector gene turnover.</title>
        <authorList>
            <person name="Gomez Luciano L.B."/>
            <person name="Jason Tsai I."/>
            <person name="Chuma I."/>
            <person name="Tosa Y."/>
            <person name="Chen Y.H."/>
            <person name="Li J.Y."/>
            <person name="Li M.Y."/>
            <person name="Jade Lu M.Y."/>
            <person name="Nakayashiki H."/>
            <person name="Li W.H."/>
        </authorList>
    </citation>
    <scope>NUCLEOTIDE SEQUENCE [LARGE SCALE GENOMIC DNA]</scope>
    <source>
        <strain evidence="3 4">NI907</strain>
    </source>
</reference>
<evidence type="ECO:0000313" key="3">
    <source>
        <dbReference type="Proteomes" id="UP000515153"/>
    </source>
</evidence>
<evidence type="ECO:0000256" key="2">
    <source>
        <dbReference type="SAM" id="Phobius"/>
    </source>
</evidence>
<evidence type="ECO:0000313" key="4">
    <source>
        <dbReference type="RefSeq" id="XP_030978967.1"/>
    </source>
</evidence>
<protein>
    <submittedName>
        <fullName evidence="4">Uncharacterized protein</fullName>
    </submittedName>
</protein>